<dbReference type="OrthoDB" id="8756565at2"/>
<dbReference type="AlphaFoldDB" id="Q82UY2"/>
<dbReference type="Pfam" id="PF13524">
    <property type="entry name" value="Glyco_trans_1_2"/>
    <property type="match status" value="1"/>
</dbReference>
<organism evidence="2 3">
    <name type="scientific">Nitrosomonas europaea (strain ATCC 19718 / CIP 103999 / KCTC 2705 / NBRC 14298)</name>
    <dbReference type="NCBI Taxonomy" id="228410"/>
    <lineage>
        <taxon>Bacteria</taxon>
        <taxon>Pseudomonadati</taxon>
        <taxon>Pseudomonadota</taxon>
        <taxon>Betaproteobacteria</taxon>
        <taxon>Nitrosomonadales</taxon>
        <taxon>Nitrosomonadaceae</taxon>
        <taxon>Nitrosomonas</taxon>
    </lineage>
</organism>
<dbReference type="STRING" id="228410.NE1335"/>
<dbReference type="eggNOG" id="COG4641">
    <property type="taxonomic scope" value="Bacteria"/>
</dbReference>
<proteinExistence type="predicted"/>
<dbReference type="HOGENOM" id="CLU_843967_0_0_4"/>
<gene>
    <name evidence="2" type="primary">ykvP</name>
    <name evidence="2" type="ordered locus">NE1335</name>
</gene>
<reference evidence="2 3" key="1">
    <citation type="journal article" date="2003" name="J. Bacteriol.">
        <title>Complete genome sequence of the ammonia-oxidizing bacterium and obligate chemolithoautotroph Nitrosomonas europaea.</title>
        <authorList>
            <person name="Chain P."/>
            <person name="Lamerdin J."/>
            <person name="Larimer F."/>
            <person name="Regala W."/>
            <person name="Land M."/>
            <person name="Hauser L."/>
            <person name="Hooper A."/>
            <person name="Klotz M."/>
            <person name="Norton J."/>
            <person name="Sayavedra-Soto L."/>
            <person name="Arciero D."/>
            <person name="Hommes N."/>
            <person name="Whittaker M."/>
            <person name="Arp D."/>
        </authorList>
    </citation>
    <scope>NUCLEOTIDE SEQUENCE [LARGE SCALE GENOMIC DNA]</scope>
    <source>
        <strain evidence="3">ATCC 19718 / CIP 103999 / KCTC 2705 / NBRC 14298</strain>
    </source>
</reference>
<sequence>MIGRAIRKLGSLVYKYPEIPDAVERPGPFGRLKIAMVTDYFTADCLSAECRVKALTPGNFRMVIGEWKPDLIFVESAFHGSRGSWRYELAKQPKWLRLSKPTAIYQLVEFARSRGIPTIFWNKDDDVFFDAFIDVAKAFDYVFTTDNECIESYRQQLPAHVPVNPLIMPYQPAFHNFTGFEFTRNEACFTGSYYQRILNERKLFLDMVFDACERTDLSLNIFDRNHDRLSRHFEFRFPENSRLHLHGRVPHRETAKIYKSHAISLNVNSITRSETMYSRRLLEILACGGIVVTNPSQAVDRYFRDYCHVVSSSDEAQELFSRLRYGPSPDDMARAEAGAAYVRQNHTWVHRLEEICTVVKI</sequence>
<dbReference type="KEGG" id="neu:NE1335"/>
<protein>
    <submittedName>
        <fullName evidence="2">Possible spore protein [UI:20467420]</fullName>
    </submittedName>
</protein>
<evidence type="ECO:0000259" key="1">
    <source>
        <dbReference type="Pfam" id="PF13524"/>
    </source>
</evidence>
<dbReference type="GeneID" id="87104514"/>
<dbReference type="InterPro" id="IPR055259">
    <property type="entry name" value="YkvP/CgeB_Glyco_trans-like"/>
</dbReference>
<keyword evidence="3" id="KW-1185">Reference proteome</keyword>
<dbReference type="EMBL" id="AL954747">
    <property type="protein sequence ID" value="CAD85246.1"/>
    <property type="molecule type" value="Genomic_DNA"/>
</dbReference>
<evidence type="ECO:0000313" key="3">
    <source>
        <dbReference type="Proteomes" id="UP000001416"/>
    </source>
</evidence>
<evidence type="ECO:0000313" key="2">
    <source>
        <dbReference type="EMBL" id="CAD85246.1"/>
    </source>
</evidence>
<dbReference type="Proteomes" id="UP000001416">
    <property type="component" value="Chromosome"/>
</dbReference>
<dbReference type="Gene3D" id="3.40.50.2000">
    <property type="entry name" value="Glycogen Phosphorylase B"/>
    <property type="match status" value="1"/>
</dbReference>
<dbReference type="RefSeq" id="WP_011111913.1">
    <property type="nucleotide sequence ID" value="NC_004757.1"/>
</dbReference>
<accession>Q82UY2</accession>
<name>Q82UY2_NITEU</name>
<feature type="domain" description="Spore protein YkvP/CgeB glycosyl transferase-like" evidence="1">
    <location>
        <begin position="237"/>
        <end position="356"/>
    </location>
</feature>